<proteinExistence type="predicted"/>
<sequence>MIANGSYTSSIERHAIFSAFLFAYNSHEDIVLCPDDIWLMICIYFSQYVNDNAEQLRILFVDDYDRKRLTVRQTARIEPDWNDFLERMRVEISQNMKTDVAEMLTSNFSTTTNIESLLSCVAIMDTFQKMAGTYVSGWFLRLCYGLHTKSSCEIKQIILNSFKVPVLVNNEVTNESKTCYVAGGFHGVESRNGRHKPVMSLAIIEDTSTIQPFK</sequence>
<gene>
    <name evidence="1" type="ORF">ZHD862_LOCUS26110</name>
</gene>
<dbReference type="PANTHER" id="PTHR31252">
    <property type="entry name" value="DUF4419 DOMAIN-CONTAINING PROTEIN"/>
    <property type="match status" value="1"/>
</dbReference>
<dbReference type="PANTHER" id="PTHR31252:SF11">
    <property type="entry name" value="DUF4419 DOMAIN-CONTAINING PROTEIN"/>
    <property type="match status" value="1"/>
</dbReference>
<evidence type="ECO:0000313" key="2">
    <source>
        <dbReference type="Proteomes" id="UP000663864"/>
    </source>
</evidence>
<evidence type="ECO:0000313" key="1">
    <source>
        <dbReference type="EMBL" id="CAF1265082.1"/>
    </source>
</evidence>
<name>A0A815B2S3_9BILA</name>
<protein>
    <submittedName>
        <fullName evidence="1">Uncharacterized protein</fullName>
    </submittedName>
</protein>
<dbReference type="AlphaFoldDB" id="A0A815B2S3"/>
<accession>A0A815B2S3</accession>
<dbReference type="EMBL" id="CAJNOT010001928">
    <property type="protein sequence ID" value="CAF1265082.1"/>
    <property type="molecule type" value="Genomic_DNA"/>
</dbReference>
<reference evidence="1" key="1">
    <citation type="submission" date="2021-02" db="EMBL/GenBank/DDBJ databases">
        <authorList>
            <person name="Nowell W R."/>
        </authorList>
    </citation>
    <scope>NUCLEOTIDE SEQUENCE</scope>
</reference>
<comment type="caution">
    <text evidence="1">The sequence shown here is derived from an EMBL/GenBank/DDBJ whole genome shotgun (WGS) entry which is preliminary data.</text>
</comment>
<dbReference type="Pfam" id="PF14388">
    <property type="entry name" value="DUF4419"/>
    <property type="match status" value="1"/>
</dbReference>
<organism evidence="1 2">
    <name type="scientific">Rotaria sordida</name>
    <dbReference type="NCBI Taxonomy" id="392033"/>
    <lineage>
        <taxon>Eukaryota</taxon>
        <taxon>Metazoa</taxon>
        <taxon>Spiralia</taxon>
        <taxon>Gnathifera</taxon>
        <taxon>Rotifera</taxon>
        <taxon>Eurotatoria</taxon>
        <taxon>Bdelloidea</taxon>
        <taxon>Philodinida</taxon>
        <taxon>Philodinidae</taxon>
        <taxon>Rotaria</taxon>
    </lineage>
</organism>
<dbReference type="InterPro" id="IPR025533">
    <property type="entry name" value="DUF4419"/>
</dbReference>
<dbReference type="Proteomes" id="UP000663864">
    <property type="component" value="Unassembled WGS sequence"/>
</dbReference>